<feature type="region of interest" description="Disordered" evidence="2">
    <location>
        <begin position="174"/>
        <end position="197"/>
    </location>
</feature>
<keyword evidence="3" id="KW-0472">Membrane</keyword>
<organism evidence="5 6">
    <name type="scientific">Perkinsus olseni</name>
    <name type="common">Perkinsus atlanticus</name>
    <dbReference type="NCBI Taxonomy" id="32597"/>
    <lineage>
        <taxon>Eukaryota</taxon>
        <taxon>Sar</taxon>
        <taxon>Alveolata</taxon>
        <taxon>Perkinsozoa</taxon>
        <taxon>Perkinsea</taxon>
        <taxon>Perkinsida</taxon>
        <taxon>Perkinsidae</taxon>
        <taxon>Perkinsus</taxon>
    </lineage>
</organism>
<accession>A0A7J6P7M1</accession>
<dbReference type="GO" id="GO:0061630">
    <property type="term" value="F:ubiquitin protein ligase activity"/>
    <property type="evidence" value="ECO:0007669"/>
    <property type="project" value="TreeGrafter"/>
</dbReference>
<dbReference type="PANTHER" id="PTHR22765">
    <property type="entry name" value="RING FINGER AND PROTEASE ASSOCIATED DOMAIN-CONTAINING"/>
    <property type="match status" value="1"/>
</dbReference>
<name>A0A7J6P7M1_PEROL</name>
<feature type="transmembrane region" description="Helical" evidence="3">
    <location>
        <begin position="12"/>
        <end position="30"/>
    </location>
</feature>
<evidence type="ECO:0000256" key="1">
    <source>
        <dbReference type="PROSITE-ProRule" id="PRU00175"/>
    </source>
</evidence>
<dbReference type="OrthoDB" id="439844at2759"/>
<dbReference type="InterPro" id="IPR051826">
    <property type="entry name" value="E3_ubiquitin-ligase_domain"/>
</dbReference>
<dbReference type="GO" id="GO:0008270">
    <property type="term" value="F:zinc ion binding"/>
    <property type="evidence" value="ECO:0007669"/>
    <property type="project" value="UniProtKB-KW"/>
</dbReference>
<evidence type="ECO:0000313" key="6">
    <source>
        <dbReference type="Proteomes" id="UP000541610"/>
    </source>
</evidence>
<keyword evidence="1" id="KW-0862">Zinc</keyword>
<dbReference type="Proteomes" id="UP000541610">
    <property type="component" value="Unassembled WGS sequence"/>
</dbReference>
<dbReference type="SUPFAM" id="SSF57850">
    <property type="entry name" value="RING/U-box"/>
    <property type="match status" value="2"/>
</dbReference>
<evidence type="ECO:0000256" key="3">
    <source>
        <dbReference type="SAM" id="Phobius"/>
    </source>
</evidence>
<reference evidence="5 6" key="1">
    <citation type="submission" date="2020-04" db="EMBL/GenBank/DDBJ databases">
        <title>Perkinsus olseni comparative genomics.</title>
        <authorList>
            <person name="Bogema D.R."/>
        </authorList>
    </citation>
    <scope>NUCLEOTIDE SEQUENCE [LARGE SCALE GENOMIC DNA]</scope>
    <source>
        <strain evidence="5">00978-12</strain>
    </source>
</reference>
<dbReference type="EMBL" id="JABANP010000072">
    <property type="protein sequence ID" value="KAF4691730.1"/>
    <property type="molecule type" value="Genomic_DNA"/>
</dbReference>
<dbReference type="CDD" id="cd16448">
    <property type="entry name" value="RING-H2"/>
    <property type="match status" value="1"/>
</dbReference>
<dbReference type="InterPro" id="IPR013083">
    <property type="entry name" value="Znf_RING/FYVE/PHD"/>
</dbReference>
<keyword evidence="3" id="KW-1133">Transmembrane helix</keyword>
<evidence type="ECO:0000259" key="4">
    <source>
        <dbReference type="PROSITE" id="PS50089"/>
    </source>
</evidence>
<evidence type="ECO:0000256" key="2">
    <source>
        <dbReference type="SAM" id="MobiDB-lite"/>
    </source>
</evidence>
<dbReference type="Pfam" id="PF17123">
    <property type="entry name" value="zf-RING_11"/>
    <property type="match status" value="1"/>
</dbReference>
<keyword evidence="1" id="KW-0479">Metal-binding</keyword>
<keyword evidence="1" id="KW-0863">Zinc-finger</keyword>
<keyword evidence="3" id="KW-0812">Transmembrane</keyword>
<dbReference type="PANTHER" id="PTHR22765:SF450">
    <property type="entry name" value="ERAD-ASSOCIATED E3 UBIQUITIN-PROTEIN LIGASE HRD1"/>
    <property type="match status" value="1"/>
</dbReference>
<dbReference type="InterPro" id="IPR001841">
    <property type="entry name" value="Znf_RING"/>
</dbReference>
<gene>
    <name evidence="5" type="ORF">FOZ60_014880</name>
</gene>
<sequence length="397" mass="44602">MNLAALMSRRFMVVWVAWVVLAVAYTVWIFESPDSQGASSPLMIVLMCILIAVPIVALFVGSRMVKKLFPPPPPRGTYRRDSVIDLEDGRGRFPTMDSVMGSATSQSFFKAWDYWVQDNTTTATIDDISHDDAGADDHRDEEPCAICLSEYQVGEVSRRLPCGSQFYMTPSAARMDESPNATPLSRPSDDPDRRHHHHRRRVIREAFRTGVCAPKFRAMWIGWLIMYISLAVFIGLSGEGWPILVAYLLAFGVLPPIAIVKRVSNIQKREAALRDQACRDRAEELAHDKLTTEKWLKDNCETMMGNDPRCICYCEDECAICLSDYHPSDVLILLPCHHIYHLQCIKMLLDAPMSYEDSCPRCPLCRARLGEVLLPEKCVAGDAVATTPTTSNSVQQV</sequence>
<feature type="transmembrane region" description="Helical" evidence="3">
    <location>
        <begin position="218"/>
        <end position="235"/>
    </location>
</feature>
<proteinExistence type="predicted"/>
<feature type="transmembrane region" description="Helical" evidence="3">
    <location>
        <begin position="241"/>
        <end position="260"/>
    </location>
</feature>
<feature type="domain" description="RING-type" evidence="4">
    <location>
        <begin position="318"/>
        <end position="366"/>
    </location>
</feature>
<comment type="caution">
    <text evidence="5">The sequence shown here is derived from an EMBL/GenBank/DDBJ whole genome shotgun (WGS) entry which is preliminary data.</text>
</comment>
<feature type="transmembrane region" description="Helical" evidence="3">
    <location>
        <begin position="42"/>
        <end position="61"/>
    </location>
</feature>
<dbReference type="PROSITE" id="PS50089">
    <property type="entry name" value="ZF_RING_2"/>
    <property type="match status" value="1"/>
</dbReference>
<evidence type="ECO:0000313" key="5">
    <source>
        <dbReference type="EMBL" id="KAF4691730.1"/>
    </source>
</evidence>
<dbReference type="Gene3D" id="3.30.40.10">
    <property type="entry name" value="Zinc/RING finger domain, C3HC4 (zinc finger)"/>
    <property type="match status" value="2"/>
</dbReference>
<dbReference type="SMART" id="SM00184">
    <property type="entry name" value="RING"/>
    <property type="match status" value="1"/>
</dbReference>
<dbReference type="GO" id="GO:0006511">
    <property type="term" value="P:ubiquitin-dependent protein catabolic process"/>
    <property type="evidence" value="ECO:0007669"/>
    <property type="project" value="TreeGrafter"/>
</dbReference>
<dbReference type="AlphaFoldDB" id="A0A7J6P7M1"/>
<protein>
    <recommendedName>
        <fullName evidence="4">RING-type domain-containing protein</fullName>
    </recommendedName>
</protein>